<evidence type="ECO:0000313" key="6">
    <source>
        <dbReference type="EMBL" id="SEQ52530.1"/>
    </source>
</evidence>
<dbReference type="GO" id="GO:0016020">
    <property type="term" value="C:membrane"/>
    <property type="evidence" value="ECO:0007669"/>
    <property type="project" value="TreeGrafter"/>
</dbReference>
<feature type="transmembrane region" description="Helical" evidence="2">
    <location>
        <begin position="21"/>
        <end position="43"/>
    </location>
</feature>
<feature type="region of interest" description="Disordered" evidence="1">
    <location>
        <begin position="837"/>
        <end position="858"/>
    </location>
</feature>
<keyword evidence="6" id="KW-0012">Acyltransferase</keyword>
<dbReference type="Pfam" id="PF22895">
    <property type="entry name" value="DUF7024"/>
    <property type="match status" value="1"/>
</dbReference>
<organism evidence="6 7">
    <name type="scientific">Azotobacter beijerinckii</name>
    <dbReference type="NCBI Taxonomy" id="170623"/>
    <lineage>
        <taxon>Bacteria</taxon>
        <taxon>Pseudomonadati</taxon>
        <taxon>Pseudomonadota</taxon>
        <taxon>Gammaproteobacteria</taxon>
        <taxon>Pseudomonadales</taxon>
        <taxon>Pseudomonadaceae</taxon>
        <taxon>Azotobacter</taxon>
    </lineage>
</organism>
<dbReference type="PANTHER" id="PTHR23028:SF53">
    <property type="entry name" value="ACYL_TRANSF_3 DOMAIN-CONTAINING PROTEIN"/>
    <property type="match status" value="1"/>
</dbReference>
<gene>
    <name evidence="6" type="ORF">SAMN04244573_01755</name>
</gene>
<keyword evidence="6" id="KW-0808">Transferase</keyword>
<feature type="transmembrane region" description="Helical" evidence="2">
    <location>
        <begin position="149"/>
        <end position="169"/>
    </location>
</feature>
<evidence type="ECO:0000256" key="1">
    <source>
        <dbReference type="SAM" id="MobiDB-lite"/>
    </source>
</evidence>
<feature type="transmembrane region" description="Helical" evidence="2">
    <location>
        <begin position="176"/>
        <end position="195"/>
    </location>
</feature>
<dbReference type="GO" id="GO:0016747">
    <property type="term" value="F:acyltransferase activity, transferring groups other than amino-acyl groups"/>
    <property type="evidence" value="ECO:0007669"/>
    <property type="project" value="InterPro"/>
</dbReference>
<feature type="transmembrane region" description="Helical" evidence="2">
    <location>
        <begin position="270"/>
        <end position="287"/>
    </location>
</feature>
<reference evidence="6 7" key="1">
    <citation type="submission" date="2016-10" db="EMBL/GenBank/DDBJ databases">
        <authorList>
            <person name="de Groot N.N."/>
        </authorList>
    </citation>
    <scope>NUCLEOTIDE SEQUENCE [LARGE SCALE GENOMIC DNA]</scope>
    <source>
        <strain evidence="6 7">DSM 378</strain>
    </source>
</reference>
<feature type="domain" description="SGNH" evidence="4">
    <location>
        <begin position="452"/>
        <end position="688"/>
    </location>
</feature>
<dbReference type="AlphaFoldDB" id="A0A1H9GR50"/>
<feature type="transmembrane region" description="Helical" evidence="2">
    <location>
        <begin position="335"/>
        <end position="356"/>
    </location>
</feature>
<evidence type="ECO:0000313" key="7">
    <source>
        <dbReference type="Proteomes" id="UP000199267"/>
    </source>
</evidence>
<keyword evidence="2" id="KW-0472">Membrane</keyword>
<feature type="transmembrane region" description="Helical" evidence="2">
    <location>
        <begin position="368"/>
        <end position="388"/>
    </location>
</feature>
<dbReference type="PANTHER" id="PTHR23028">
    <property type="entry name" value="ACETYLTRANSFERASE"/>
    <property type="match status" value="1"/>
</dbReference>
<keyword evidence="6" id="KW-0378">Hydrolase</keyword>
<dbReference type="InterPro" id="IPR002656">
    <property type="entry name" value="Acyl_transf_3_dom"/>
</dbReference>
<evidence type="ECO:0000259" key="4">
    <source>
        <dbReference type="Pfam" id="PF19040"/>
    </source>
</evidence>
<dbReference type="Pfam" id="PF19040">
    <property type="entry name" value="SGNH"/>
    <property type="match status" value="1"/>
</dbReference>
<accession>A0A1H9GR50</accession>
<evidence type="ECO:0000259" key="5">
    <source>
        <dbReference type="Pfam" id="PF22895"/>
    </source>
</evidence>
<dbReference type="InterPro" id="IPR050879">
    <property type="entry name" value="Acyltransferase_3"/>
</dbReference>
<dbReference type="RefSeq" id="WP_090621236.1">
    <property type="nucleotide sequence ID" value="NZ_FOFJ01000012.1"/>
</dbReference>
<feature type="domain" description="DUF7024" evidence="5">
    <location>
        <begin position="704"/>
        <end position="835"/>
    </location>
</feature>
<sequence length="858" mass="94887">MIQKHSRSVFNPVYYPYIDGLRALAVLAVFFFHLDSAWVSGGFVGVDVFFVLSGFIVSASIASFRGYGFLAFLGYFYARRIKRIFPVLIVCLLVTGYVSALFVPASWLSGVNQETGLYAFFGLSNLLLAQTGRNYFAPTAEFNPYTHTWSLAVEEQFYLIFPLLFLAWLGGRRGRLLSVGLFGIGLLASVVFSAWQSQASPIQAYFLSPGRFWELAAGVLLYQLISLRPAVKAFGSAGLERVRARELVGFVSLLVLLASFFFSTQEDFPMPGALMAVLGTLGIIFSLHSHPELERIHGIIGSRPLVLVGRISYSLYLWHWPVFVFFRWTCGLDTLLLKILAASLAFLLAIASYRFVERPIRHSSVIQKVPQVAVIASGLLIIGGSWWLSVQISSSMEKLSLSTVSHDQAIWYPHGEATSPGYPGCTVYPQATNVGGGMLLTFAPQDCHETRPLNPASIYVIGDSHALAYEGMFKQYAIHNSIKINAYNNGGCPFLSLQPIRDLDNPDCQRYAEAALYDIRKQIKSGDVLFLASLRLPRFSDQWAYFGDEIVNTMMFGPHAVAERKRAEIDAVKILSEFAEKGVQVVLEAPKPLFKAPPFRCADWFNRGNPICSHGFNMPREQLEALRKPVLDSYANIARQVPGVKVWDPFPILCSSMQCQAWEGGFPLFMDGDHLSGYGNKKLLPSFAEFMHDLVGVYPAKLEDGFDLSKDGMPDFLSRVEGISHKESWGRWSDASLSDQVQFEFVESLPESFELEVRAQAYGPNIGKPVLFVVGGLGKEVIFSEKQSVVYLSYENINRSKAIQIVPPVPTSPQSLGAGGDSRKLGIGISYIKVHGAKSDGLPDRSLEAGHSTENSGS</sequence>
<dbReference type="EMBL" id="FOFJ01000012">
    <property type="protein sequence ID" value="SEQ52530.1"/>
    <property type="molecule type" value="Genomic_DNA"/>
</dbReference>
<feature type="transmembrane region" description="Helical" evidence="2">
    <location>
        <begin position="307"/>
        <end position="329"/>
    </location>
</feature>
<proteinExistence type="predicted"/>
<evidence type="ECO:0000256" key="2">
    <source>
        <dbReference type="SAM" id="Phobius"/>
    </source>
</evidence>
<feature type="transmembrane region" description="Helical" evidence="2">
    <location>
        <begin position="49"/>
        <end position="77"/>
    </location>
</feature>
<dbReference type="Proteomes" id="UP000199267">
    <property type="component" value="Unassembled WGS sequence"/>
</dbReference>
<name>A0A1H9GR50_9GAMM</name>
<dbReference type="GO" id="GO:0009103">
    <property type="term" value="P:lipopolysaccharide biosynthetic process"/>
    <property type="evidence" value="ECO:0007669"/>
    <property type="project" value="TreeGrafter"/>
</dbReference>
<feature type="transmembrane region" description="Helical" evidence="2">
    <location>
        <begin position="247"/>
        <end position="264"/>
    </location>
</feature>
<dbReference type="GO" id="GO:0016787">
    <property type="term" value="F:hydrolase activity"/>
    <property type="evidence" value="ECO:0007669"/>
    <property type="project" value="UniProtKB-KW"/>
</dbReference>
<evidence type="ECO:0000259" key="3">
    <source>
        <dbReference type="Pfam" id="PF01757"/>
    </source>
</evidence>
<dbReference type="Pfam" id="PF01757">
    <property type="entry name" value="Acyl_transf_3"/>
    <property type="match status" value="1"/>
</dbReference>
<dbReference type="InterPro" id="IPR054288">
    <property type="entry name" value="DUF7024"/>
</dbReference>
<dbReference type="InterPro" id="IPR043968">
    <property type="entry name" value="SGNH"/>
</dbReference>
<protein>
    <submittedName>
        <fullName evidence="6">Peptidoglycan/LPS O-acetylase OafA/YrhL, contains acyltransferase and SGNH-hydrolase domains</fullName>
    </submittedName>
</protein>
<keyword evidence="2" id="KW-1133">Transmembrane helix</keyword>
<keyword evidence="2" id="KW-0812">Transmembrane</keyword>
<feature type="domain" description="Acyltransferase 3" evidence="3">
    <location>
        <begin position="16"/>
        <end position="351"/>
    </location>
</feature>
<feature type="compositionally biased region" description="Basic and acidic residues" evidence="1">
    <location>
        <begin position="837"/>
        <end position="848"/>
    </location>
</feature>
<feature type="transmembrane region" description="Helical" evidence="2">
    <location>
        <begin position="84"/>
        <end position="107"/>
    </location>
</feature>
<feature type="transmembrane region" description="Helical" evidence="2">
    <location>
        <begin position="215"/>
        <end position="235"/>
    </location>
</feature>